<gene>
    <name evidence="1" type="ORF">LCGC14_2280220</name>
</gene>
<reference evidence="1" key="1">
    <citation type="journal article" date="2015" name="Nature">
        <title>Complex archaea that bridge the gap between prokaryotes and eukaryotes.</title>
        <authorList>
            <person name="Spang A."/>
            <person name="Saw J.H."/>
            <person name="Jorgensen S.L."/>
            <person name="Zaremba-Niedzwiedzka K."/>
            <person name="Martijn J."/>
            <person name="Lind A.E."/>
            <person name="van Eijk R."/>
            <person name="Schleper C."/>
            <person name="Guy L."/>
            <person name="Ettema T.J."/>
        </authorList>
    </citation>
    <scope>NUCLEOTIDE SEQUENCE</scope>
</reference>
<accession>A0A0F9DGN2</accession>
<protein>
    <submittedName>
        <fullName evidence="1">Uncharacterized protein</fullName>
    </submittedName>
</protein>
<dbReference type="AlphaFoldDB" id="A0A0F9DGN2"/>
<organism evidence="1">
    <name type="scientific">marine sediment metagenome</name>
    <dbReference type="NCBI Taxonomy" id="412755"/>
    <lineage>
        <taxon>unclassified sequences</taxon>
        <taxon>metagenomes</taxon>
        <taxon>ecological metagenomes</taxon>
    </lineage>
</organism>
<sequence length="101" mass="11183">MANPLVVNINTEWVFQKVATSVKTGVIHRLSTDVYYYQTFRLTGQAAPTAPTLGTIPAEAVRMFDKSSQAEISSVADIDVYIMVQYDDTLALRNGKVRVDV</sequence>
<comment type="caution">
    <text evidence="1">The sequence shown here is derived from an EMBL/GenBank/DDBJ whole genome shotgun (WGS) entry which is preliminary data.</text>
</comment>
<name>A0A0F9DGN2_9ZZZZ</name>
<dbReference type="EMBL" id="LAZR01031705">
    <property type="protein sequence ID" value="KKL52961.1"/>
    <property type="molecule type" value="Genomic_DNA"/>
</dbReference>
<evidence type="ECO:0000313" key="1">
    <source>
        <dbReference type="EMBL" id="KKL52961.1"/>
    </source>
</evidence>
<proteinExistence type="predicted"/>